<reference evidence="8 9" key="1">
    <citation type="submission" date="2018-11" db="EMBL/GenBank/DDBJ databases">
        <title>Vibrio LJC006 sp. nov., isolated from seawater during the bloom of the enteromorpha.</title>
        <authorList>
            <person name="Liang J."/>
        </authorList>
    </citation>
    <scope>NUCLEOTIDE SEQUENCE [LARGE SCALE GENOMIC DNA]</scope>
    <source>
        <strain evidence="8 9">LJC006</strain>
    </source>
</reference>
<dbReference type="Pfam" id="PF21293">
    <property type="entry name" value="RNAseD_HRDC_C"/>
    <property type="match status" value="1"/>
</dbReference>
<dbReference type="EMBL" id="RJVQ01000003">
    <property type="protein sequence ID" value="RQW63189.1"/>
    <property type="molecule type" value="Genomic_DNA"/>
</dbReference>
<dbReference type="AlphaFoldDB" id="A0A3N9TGA2"/>
<dbReference type="GO" id="GO:0005737">
    <property type="term" value="C:cytoplasm"/>
    <property type="evidence" value="ECO:0007669"/>
    <property type="project" value="UniProtKB-SubCell"/>
</dbReference>
<comment type="catalytic activity">
    <reaction evidence="6">
        <text>Exonucleolytic cleavage that removes extra residues from the 3'-terminus of tRNA to produce 5'-mononucleotides.</text>
        <dbReference type="EC" id="3.1.13.5"/>
    </reaction>
</comment>
<dbReference type="InterPro" id="IPR010997">
    <property type="entry name" value="HRDC-like_sf"/>
</dbReference>
<dbReference type="RefSeq" id="WP_124936659.1">
    <property type="nucleotide sequence ID" value="NZ_RJVQ01000003.1"/>
</dbReference>
<keyword evidence="5 6" id="KW-0269">Exonuclease</keyword>
<accession>A0A3N9TGA2</accession>
<dbReference type="GO" id="GO:0000166">
    <property type="term" value="F:nucleotide binding"/>
    <property type="evidence" value="ECO:0007669"/>
    <property type="project" value="InterPro"/>
</dbReference>
<keyword evidence="1 6" id="KW-0963">Cytoplasm</keyword>
<evidence type="ECO:0000256" key="1">
    <source>
        <dbReference type="ARBA" id="ARBA00022490"/>
    </source>
</evidence>
<keyword evidence="3 6" id="KW-0540">Nuclease</keyword>
<evidence type="ECO:0000313" key="8">
    <source>
        <dbReference type="EMBL" id="RQW63189.1"/>
    </source>
</evidence>
<dbReference type="SUPFAM" id="SSF47819">
    <property type="entry name" value="HRDC-like"/>
    <property type="match status" value="2"/>
</dbReference>
<protein>
    <recommendedName>
        <fullName evidence="6">Ribonuclease D</fullName>
        <shortName evidence="6">RNase D</shortName>
        <ecNumber evidence="6">3.1.13.5</ecNumber>
    </recommendedName>
</protein>
<dbReference type="InterPro" id="IPR002121">
    <property type="entry name" value="HRDC_dom"/>
</dbReference>
<evidence type="ECO:0000259" key="7">
    <source>
        <dbReference type="PROSITE" id="PS50967"/>
    </source>
</evidence>
<dbReference type="GO" id="GO:0003676">
    <property type="term" value="F:nucleic acid binding"/>
    <property type="evidence" value="ECO:0007669"/>
    <property type="project" value="InterPro"/>
</dbReference>
<feature type="domain" description="HRDC" evidence="7">
    <location>
        <begin position="210"/>
        <end position="289"/>
    </location>
</feature>
<dbReference type="SMART" id="SM00474">
    <property type="entry name" value="35EXOc"/>
    <property type="match status" value="1"/>
</dbReference>
<evidence type="ECO:0000256" key="2">
    <source>
        <dbReference type="ARBA" id="ARBA00022694"/>
    </source>
</evidence>
<dbReference type="OrthoDB" id="9800549at2"/>
<comment type="caution">
    <text evidence="8">The sequence shown here is derived from an EMBL/GenBank/DDBJ whole genome shotgun (WGS) entry which is preliminary data.</text>
</comment>
<dbReference type="NCBIfam" id="TIGR01388">
    <property type="entry name" value="rnd"/>
    <property type="match status" value="1"/>
</dbReference>
<dbReference type="HAMAP" id="MF_01899">
    <property type="entry name" value="RNase_D"/>
    <property type="match status" value="1"/>
</dbReference>
<dbReference type="SUPFAM" id="SSF53098">
    <property type="entry name" value="Ribonuclease H-like"/>
    <property type="match status" value="1"/>
</dbReference>
<dbReference type="CDD" id="cd06142">
    <property type="entry name" value="RNaseD_exo"/>
    <property type="match status" value="1"/>
</dbReference>
<name>A0A3N9TGA2_9VIBR</name>
<dbReference type="Proteomes" id="UP000281112">
    <property type="component" value="Unassembled WGS sequence"/>
</dbReference>
<sequence length="375" mass="43075">MKYNIIKEVSQLEDVCTAARQQEAVMLDTEFVRIRTFFPQLGLIQLYDGHQVSLIDPLALSDMTAFVQLLQDKSVMKVLHACGEDLEVFQNSFGCLPEPFVDTQIMAAFLGYGLSTGFATLVQDIVDLELDKSESRADWLARPLSDKQLDYAAGDVYYLQPIYDHLKQQIVAQDWWQAVLDEAQLQADKRVAEYDIDNAYQDVKGAWQLNRKQLATLKPLASWRYSEARRRDLALNFVVKEQDLLTIAKLGLVSPKRMEEVATDVRSIQRHGNTLSQIVANSYKIAESEYPELIVPIHDYRGYKHLFKRLKDEVKKVSHTTGLATEFLASKKQINQLISWVWKCDRQTGPLPELMQSWRKDMLGDTLNTMIDHRD</sequence>
<dbReference type="InterPro" id="IPR006292">
    <property type="entry name" value="RNase_D"/>
</dbReference>
<evidence type="ECO:0000256" key="5">
    <source>
        <dbReference type="ARBA" id="ARBA00022839"/>
    </source>
</evidence>
<dbReference type="Gene3D" id="3.30.420.10">
    <property type="entry name" value="Ribonuclease H-like superfamily/Ribonuclease H"/>
    <property type="match status" value="1"/>
</dbReference>
<evidence type="ECO:0000256" key="4">
    <source>
        <dbReference type="ARBA" id="ARBA00022801"/>
    </source>
</evidence>
<dbReference type="InterPro" id="IPR002562">
    <property type="entry name" value="3'-5'_exonuclease_dom"/>
</dbReference>
<keyword evidence="2 6" id="KW-0819">tRNA processing</keyword>
<organism evidence="8 9">
    <name type="scientific">Vibrio viridaestus</name>
    <dbReference type="NCBI Taxonomy" id="2487322"/>
    <lineage>
        <taxon>Bacteria</taxon>
        <taxon>Pseudomonadati</taxon>
        <taxon>Pseudomonadota</taxon>
        <taxon>Gammaproteobacteria</taxon>
        <taxon>Vibrionales</taxon>
        <taxon>Vibrionaceae</taxon>
        <taxon>Vibrio</taxon>
    </lineage>
</organism>
<dbReference type="InterPro" id="IPR048579">
    <property type="entry name" value="RNAseD_HRDC_C"/>
</dbReference>
<proteinExistence type="inferred from homology"/>
<dbReference type="GO" id="GO:0033890">
    <property type="term" value="F:ribonuclease D activity"/>
    <property type="evidence" value="ECO:0007669"/>
    <property type="project" value="UniProtKB-UniRule"/>
</dbReference>
<dbReference type="Pfam" id="PF01612">
    <property type="entry name" value="DNA_pol_A_exo1"/>
    <property type="match status" value="1"/>
</dbReference>
<dbReference type="PANTHER" id="PTHR47649:SF1">
    <property type="entry name" value="RIBONUCLEASE D"/>
    <property type="match status" value="1"/>
</dbReference>
<dbReference type="PANTHER" id="PTHR47649">
    <property type="entry name" value="RIBONUCLEASE D"/>
    <property type="match status" value="1"/>
</dbReference>
<dbReference type="GO" id="GO:0008408">
    <property type="term" value="F:3'-5' exonuclease activity"/>
    <property type="evidence" value="ECO:0007669"/>
    <property type="project" value="InterPro"/>
</dbReference>
<keyword evidence="4 6" id="KW-0378">Hydrolase</keyword>
<comment type="cofactor">
    <cofactor evidence="6">
        <name>a divalent metal cation</name>
        <dbReference type="ChEBI" id="CHEBI:60240"/>
    </cofactor>
</comment>
<dbReference type="FunFam" id="3.30.420.10:FF:000060">
    <property type="entry name" value="Ribonuclease D"/>
    <property type="match status" value="1"/>
</dbReference>
<dbReference type="Pfam" id="PF00570">
    <property type="entry name" value="HRDC"/>
    <property type="match status" value="1"/>
</dbReference>
<dbReference type="GO" id="GO:0042780">
    <property type="term" value="P:tRNA 3'-end processing"/>
    <property type="evidence" value="ECO:0007669"/>
    <property type="project" value="UniProtKB-UniRule"/>
</dbReference>
<dbReference type="Gene3D" id="1.10.150.80">
    <property type="entry name" value="HRDC domain"/>
    <property type="match status" value="2"/>
</dbReference>
<dbReference type="EC" id="3.1.13.5" evidence="6"/>
<comment type="similarity">
    <text evidence="6">Belongs to the RNase D family.</text>
</comment>
<evidence type="ECO:0000256" key="3">
    <source>
        <dbReference type="ARBA" id="ARBA00022722"/>
    </source>
</evidence>
<dbReference type="InterPro" id="IPR051086">
    <property type="entry name" value="RNase_D-like"/>
</dbReference>
<gene>
    <name evidence="6 8" type="primary">rnd</name>
    <name evidence="8" type="ORF">EES38_08010</name>
</gene>
<keyword evidence="9" id="KW-1185">Reference proteome</keyword>
<evidence type="ECO:0000313" key="9">
    <source>
        <dbReference type="Proteomes" id="UP000281112"/>
    </source>
</evidence>
<dbReference type="InterPro" id="IPR012337">
    <property type="entry name" value="RNaseH-like_sf"/>
</dbReference>
<dbReference type="InterPro" id="IPR044876">
    <property type="entry name" value="HRDC_dom_sf"/>
</dbReference>
<evidence type="ECO:0000256" key="6">
    <source>
        <dbReference type="HAMAP-Rule" id="MF_01899"/>
    </source>
</evidence>
<comment type="function">
    <text evidence="6">Exonuclease involved in the 3' processing of various precursor tRNAs. Initiates hydrolysis at the 3'-terminus of an RNA molecule and releases 5'-mononucleotides.</text>
</comment>
<comment type="subcellular location">
    <subcellularLocation>
        <location evidence="6">Cytoplasm</location>
    </subcellularLocation>
</comment>
<dbReference type="InterPro" id="IPR036397">
    <property type="entry name" value="RNaseH_sf"/>
</dbReference>
<dbReference type="PROSITE" id="PS50967">
    <property type="entry name" value="HRDC"/>
    <property type="match status" value="1"/>
</dbReference>